<gene>
    <name evidence="1" type="ORF">BDM02DRAFT_417759</name>
</gene>
<evidence type="ECO:0000313" key="2">
    <source>
        <dbReference type="Proteomes" id="UP000886501"/>
    </source>
</evidence>
<sequence length="197" mass="22038">MADGGYNGLKAFAFTVGVTVLIFTILYVAKRYNPDLFGQESFSRNYAWYFSGPNDPPETRPNGRRWPLGEKPRMWDVWIASWYPFCSQSESRSEKLDVSRTANDQRGSRWREFLPLSADKVSDADATVPPLQVKGDNTVQSTSLTQIRISTVILMPVPPRPTSLASTSSPNPPPDNIHESPGEYALGTSYIPYTPED</sequence>
<accession>A0ACB6Z7Z3</accession>
<reference evidence="1" key="1">
    <citation type="submission" date="2019-10" db="EMBL/GenBank/DDBJ databases">
        <authorList>
            <consortium name="DOE Joint Genome Institute"/>
            <person name="Kuo A."/>
            <person name="Miyauchi S."/>
            <person name="Kiss E."/>
            <person name="Drula E."/>
            <person name="Kohler A."/>
            <person name="Sanchez-Garcia M."/>
            <person name="Andreopoulos B."/>
            <person name="Barry K.W."/>
            <person name="Bonito G."/>
            <person name="Buee M."/>
            <person name="Carver A."/>
            <person name="Chen C."/>
            <person name="Cichocki N."/>
            <person name="Clum A."/>
            <person name="Culley D."/>
            <person name="Crous P.W."/>
            <person name="Fauchery L."/>
            <person name="Girlanda M."/>
            <person name="Hayes R."/>
            <person name="Keri Z."/>
            <person name="Labutti K."/>
            <person name="Lipzen A."/>
            <person name="Lombard V."/>
            <person name="Magnuson J."/>
            <person name="Maillard F."/>
            <person name="Morin E."/>
            <person name="Murat C."/>
            <person name="Nolan M."/>
            <person name="Ohm R."/>
            <person name="Pangilinan J."/>
            <person name="Pereira M."/>
            <person name="Perotto S."/>
            <person name="Peter M."/>
            <person name="Riley R."/>
            <person name="Sitrit Y."/>
            <person name="Stielow B."/>
            <person name="Szollosi G."/>
            <person name="Zifcakova L."/>
            <person name="Stursova M."/>
            <person name="Spatafora J.W."/>
            <person name="Tedersoo L."/>
            <person name="Vaario L.-M."/>
            <person name="Yamada A."/>
            <person name="Yan M."/>
            <person name="Wang P."/>
            <person name="Xu J."/>
            <person name="Bruns T."/>
            <person name="Baldrian P."/>
            <person name="Vilgalys R."/>
            <person name="Henrissat B."/>
            <person name="Grigoriev I.V."/>
            <person name="Hibbett D."/>
            <person name="Nagy L.G."/>
            <person name="Martin F.M."/>
        </authorList>
    </citation>
    <scope>NUCLEOTIDE SEQUENCE</scope>
    <source>
        <strain evidence="1">P2</strain>
    </source>
</reference>
<proteinExistence type="predicted"/>
<protein>
    <submittedName>
        <fullName evidence="1">Uncharacterized protein</fullName>
    </submittedName>
</protein>
<comment type="caution">
    <text evidence="1">The sequence shown here is derived from an EMBL/GenBank/DDBJ whole genome shotgun (WGS) entry which is preliminary data.</text>
</comment>
<reference evidence="1" key="2">
    <citation type="journal article" date="2020" name="Nat. Commun.">
        <title>Large-scale genome sequencing of mycorrhizal fungi provides insights into the early evolution of symbiotic traits.</title>
        <authorList>
            <person name="Miyauchi S."/>
            <person name="Kiss E."/>
            <person name="Kuo A."/>
            <person name="Drula E."/>
            <person name="Kohler A."/>
            <person name="Sanchez-Garcia M."/>
            <person name="Morin E."/>
            <person name="Andreopoulos B."/>
            <person name="Barry K.W."/>
            <person name="Bonito G."/>
            <person name="Buee M."/>
            <person name="Carver A."/>
            <person name="Chen C."/>
            <person name="Cichocki N."/>
            <person name="Clum A."/>
            <person name="Culley D."/>
            <person name="Crous P.W."/>
            <person name="Fauchery L."/>
            <person name="Girlanda M."/>
            <person name="Hayes R.D."/>
            <person name="Keri Z."/>
            <person name="LaButti K."/>
            <person name="Lipzen A."/>
            <person name="Lombard V."/>
            <person name="Magnuson J."/>
            <person name="Maillard F."/>
            <person name="Murat C."/>
            <person name="Nolan M."/>
            <person name="Ohm R.A."/>
            <person name="Pangilinan J."/>
            <person name="Pereira M.F."/>
            <person name="Perotto S."/>
            <person name="Peter M."/>
            <person name="Pfister S."/>
            <person name="Riley R."/>
            <person name="Sitrit Y."/>
            <person name="Stielow J.B."/>
            <person name="Szollosi G."/>
            <person name="Zifcakova L."/>
            <person name="Stursova M."/>
            <person name="Spatafora J.W."/>
            <person name="Tedersoo L."/>
            <person name="Vaario L.M."/>
            <person name="Yamada A."/>
            <person name="Yan M."/>
            <person name="Wang P."/>
            <person name="Xu J."/>
            <person name="Bruns T."/>
            <person name="Baldrian P."/>
            <person name="Vilgalys R."/>
            <person name="Dunand C."/>
            <person name="Henrissat B."/>
            <person name="Grigoriev I.V."/>
            <person name="Hibbett D."/>
            <person name="Nagy L.G."/>
            <person name="Martin F.M."/>
        </authorList>
    </citation>
    <scope>NUCLEOTIDE SEQUENCE</scope>
    <source>
        <strain evidence="1">P2</strain>
    </source>
</reference>
<name>A0ACB6Z7Z3_THEGA</name>
<keyword evidence="2" id="KW-1185">Reference proteome</keyword>
<evidence type="ECO:0000313" key="1">
    <source>
        <dbReference type="EMBL" id="KAF9645756.1"/>
    </source>
</evidence>
<organism evidence="1 2">
    <name type="scientific">Thelephora ganbajun</name>
    <name type="common">Ganba fungus</name>
    <dbReference type="NCBI Taxonomy" id="370292"/>
    <lineage>
        <taxon>Eukaryota</taxon>
        <taxon>Fungi</taxon>
        <taxon>Dikarya</taxon>
        <taxon>Basidiomycota</taxon>
        <taxon>Agaricomycotina</taxon>
        <taxon>Agaricomycetes</taxon>
        <taxon>Thelephorales</taxon>
        <taxon>Thelephoraceae</taxon>
        <taxon>Thelephora</taxon>
    </lineage>
</organism>
<dbReference type="Proteomes" id="UP000886501">
    <property type="component" value="Unassembled WGS sequence"/>
</dbReference>
<dbReference type="EMBL" id="MU118079">
    <property type="protein sequence ID" value="KAF9645756.1"/>
    <property type="molecule type" value="Genomic_DNA"/>
</dbReference>